<proteinExistence type="predicted"/>
<evidence type="ECO:0000256" key="1">
    <source>
        <dbReference type="SAM" id="MobiDB-lite"/>
    </source>
</evidence>
<evidence type="ECO:0000313" key="2">
    <source>
        <dbReference type="EMBL" id="HIX00180.1"/>
    </source>
</evidence>
<dbReference type="Proteomes" id="UP000824151">
    <property type="component" value="Unassembled WGS sequence"/>
</dbReference>
<comment type="caution">
    <text evidence="2">The sequence shown here is derived from an EMBL/GenBank/DDBJ whole genome shotgun (WGS) entry which is preliminary data.</text>
</comment>
<reference evidence="2" key="1">
    <citation type="journal article" date="2021" name="PeerJ">
        <title>Extensive microbial diversity within the chicken gut microbiome revealed by metagenomics and culture.</title>
        <authorList>
            <person name="Gilroy R."/>
            <person name="Ravi A."/>
            <person name="Getino M."/>
            <person name="Pursley I."/>
            <person name="Horton D.L."/>
            <person name="Alikhan N.F."/>
            <person name="Baker D."/>
            <person name="Gharbi K."/>
            <person name="Hall N."/>
            <person name="Watson M."/>
            <person name="Adriaenssens E.M."/>
            <person name="Foster-Nyarko E."/>
            <person name="Jarju S."/>
            <person name="Secka A."/>
            <person name="Antonio M."/>
            <person name="Oren A."/>
            <person name="Chaudhuri R.R."/>
            <person name="La Ragione R."/>
            <person name="Hildebrand F."/>
            <person name="Pallen M.J."/>
        </authorList>
    </citation>
    <scope>NUCLEOTIDE SEQUENCE</scope>
    <source>
        <strain evidence="2">ChiHejej3B27-3195</strain>
    </source>
</reference>
<name>A0A9D1UTN1_9MICC</name>
<protein>
    <submittedName>
        <fullName evidence="2">Uncharacterized protein</fullName>
    </submittedName>
</protein>
<sequence>MTTTPAPENHPDGIPGPRRTMSDLFGESDDPDFSARISASGEDSPAICSVPGLRRIFPQCR</sequence>
<feature type="region of interest" description="Disordered" evidence="1">
    <location>
        <begin position="1"/>
        <end position="32"/>
    </location>
</feature>
<accession>A0A9D1UTN1</accession>
<dbReference type="EMBL" id="DXGD01000316">
    <property type="protein sequence ID" value="HIX00180.1"/>
    <property type="molecule type" value="Genomic_DNA"/>
</dbReference>
<evidence type="ECO:0000313" key="3">
    <source>
        <dbReference type="Proteomes" id="UP000824151"/>
    </source>
</evidence>
<dbReference type="AlphaFoldDB" id="A0A9D1UTN1"/>
<gene>
    <name evidence="2" type="ORF">H9871_08560</name>
</gene>
<reference evidence="2" key="2">
    <citation type="submission" date="2021-04" db="EMBL/GenBank/DDBJ databases">
        <authorList>
            <person name="Gilroy R."/>
        </authorList>
    </citation>
    <scope>NUCLEOTIDE SEQUENCE</scope>
    <source>
        <strain evidence="2">ChiHejej3B27-3195</strain>
    </source>
</reference>
<organism evidence="2 3">
    <name type="scientific">Candidatus Nesterenkonia stercoripullorum</name>
    <dbReference type="NCBI Taxonomy" id="2838701"/>
    <lineage>
        <taxon>Bacteria</taxon>
        <taxon>Bacillati</taxon>
        <taxon>Actinomycetota</taxon>
        <taxon>Actinomycetes</taxon>
        <taxon>Micrococcales</taxon>
        <taxon>Micrococcaceae</taxon>
        <taxon>Nesterenkonia</taxon>
    </lineage>
</organism>